<dbReference type="EMBL" id="PP079243">
    <property type="protein sequence ID" value="WVK89930.1"/>
    <property type="molecule type" value="Genomic_DNA"/>
</dbReference>
<evidence type="ECO:0000313" key="2">
    <source>
        <dbReference type="Proteomes" id="UP001432380"/>
    </source>
</evidence>
<dbReference type="Proteomes" id="UP001432380">
    <property type="component" value="Segment"/>
</dbReference>
<proteinExistence type="predicted"/>
<sequence>MLVRINEGNGKFRVVWMAQKDVARILENQK</sequence>
<organism evidence="1 2">
    <name type="scientific">Burkholderia phage vB_BpP_HN02</name>
    <dbReference type="NCBI Taxonomy" id="3116925"/>
    <lineage>
        <taxon>Viruses</taxon>
        <taxon>Duplodnaviria</taxon>
        <taxon>Heunggongvirae</taxon>
        <taxon>Uroviricota</taxon>
        <taxon>Caudoviricetes</taxon>
        <taxon>Schitoviridae</taxon>
    </lineage>
</organism>
<accession>A0AAX4JIR6</accession>
<name>A0AAX4JIR6_9CAUD</name>
<reference evidence="1" key="1">
    <citation type="submission" date="2024-01" db="EMBL/GenBank/DDBJ databases">
        <authorList>
            <person name="Zhu Q."/>
        </authorList>
    </citation>
    <scope>NUCLEOTIDE SEQUENCE</scope>
</reference>
<protein>
    <submittedName>
        <fullName evidence="1">Uncharacterized protein</fullName>
    </submittedName>
</protein>
<evidence type="ECO:0000313" key="1">
    <source>
        <dbReference type="EMBL" id="WVK89930.1"/>
    </source>
</evidence>